<sequence>MFKMEFFDVDHANDVTERLSAPPTLKPVASGKFHIQGQILKTGSLMIFEAASTTGYHSRYTHPLDDFVFGVERRTIDLRAPSWGETSHVQETFVMDRKATDGTSTHAMTVRWALDLSMPTSSM</sequence>
<accession>A0AA44F3M7</accession>
<proteinExistence type="predicted"/>
<organism evidence="1 2">
    <name type="scientific">Agrobacterium tumefaciens</name>
    <dbReference type="NCBI Taxonomy" id="358"/>
    <lineage>
        <taxon>Bacteria</taxon>
        <taxon>Pseudomonadati</taxon>
        <taxon>Pseudomonadota</taxon>
        <taxon>Alphaproteobacteria</taxon>
        <taxon>Hyphomicrobiales</taxon>
        <taxon>Rhizobiaceae</taxon>
        <taxon>Rhizobium/Agrobacterium group</taxon>
        <taxon>Agrobacterium</taxon>
        <taxon>Agrobacterium tumefaciens complex</taxon>
    </lineage>
</organism>
<evidence type="ECO:0000313" key="1">
    <source>
        <dbReference type="EMBL" id="NTC27996.1"/>
    </source>
</evidence>
<name>A0AA44F3M7_AGRTU</name>
<gene>
    <name evidence="1" type="ORF">G6M46_07490</name>
</gene>
<comment type="caution">
    <text evidence="1">The sequence shown here is derived from an EMBL/GenBank/DDBJ whole genome shotgun (WGS) entry which is preliminary data.</text>
</comment>
<reference evidence="1" key="1">
    <citation type="journal article" date="2020" name="Science">
        <title>Unexpected conservation and global transmission of agrobacterial virulence plasmids.</title>
        <authorList>
            <person name="Weisberg A.J."/>
            <person name="Davis E.W. 2nd"/>
            <person name="Tabima J."/>
            <person name="Belcher M.S."/>
            <person name="Miller M."/>
            <person name="Kuo C.H."/>
            <person name="Loper J.E."/>
            <person name="Grunwald N.J."/>
            <person name="Putnam M.L."/>
            <person name="Chang J.H."/>
        </authorList>
    </citation>
    <scope>NUCLEOTIDE SEQUENCE</scope>
    <source>
        <strain evidence="1">17-1853-1a</strain>
    </source>
</reference>
<protein>
    <submittedName>
        <fullName evidence="1">Uncharacterized protein</fullName>
    </submittedName>
</protein>
<evidence type="ECO:0000313" key="2">
    <source>
        <dbReference type="Proteomes" id="UP000702952"/>
    </source>
</evidence>
<dbReference type="Proteomes" id="UP000702952">
    <property type="component" value="Unassembled WGS sequence"/>
</dbReference>
<dbReference type="AlphaFoldDB" id="A0AA44F3M7"/>
<dbReference type="RefSeq" id="WP_065657864.1">
    <property type="nucleotide sequence ID" value="NZ_CP123841.1"/>
</dbReference>
<dbReference type="EMBL" id="JAAMAY010000013">
    <property type="protein sequence ID" value="NTC27996.1"/>
    <property type="molecule type" value="Genomic_DNA"/>
</dbReference>